<accession>A0A6L7IR01</accession>
<reference evidence="1 2" key="1">
    <citation type="submission" date="2020-10" db="EMBL/GenBank/DDBJ databases">
        <title>Eggerthella sp. nov., isolated from human feces.</title>
        <authorList>
            <person name="Yajun G."/>
        </authorList>
    </citation>
    <scope>NUCLEOTIDE SEQUENCE [LARGE SCALE GENOMIC DNA]</scope>
    <source>
        <strain evidence="1 2">HF-1101</strain>
    </source>
</reference>
<dbReference type="PANTHER" id="PTHR45138">
    <property type="entry name" value="REGULATORY COMPONENTS OF SENSORY TRANSDUCTION SYSTEM"/>
    <property type="match status" value="1"/>
</dbReference>
<protein>
    <submittedName>
        <fullName evidence="1">GGDEF domain-containing protein</fullName>
    </submittedName>
</protein>
<dbReference type="GO" id="GO:1902201">
    <property type="term" value="P:negative regulation of bacterial-type flagellum-dependent cell motility"/>
    <property type="evidence" value="ECO:0007669"/>
    <property type="project" value="TreeGrafter"/>
</dbReference>
<dbReference type="RefSeq" id="WP_160941679.1">
    <property type="nucleotide sequence ID" value="NZ_CP063310.1"/>
</dbReference>
<dbReference type="SMART" id="SM00267">
    <property type="entry name" value="GGDEF"/>
    <property type="match status" value="1"/>
</dbReference>
<dbReference type="InterPro" id="IPR029787">
    <property type="entry name" value="Nucleotide_cyclase"/>
</dbReference>
<dbReference type="SUPFAM" id="SSF55073">
    <property type="entry name" value="Nucleotide cyclase"/>
    <property type="match status" value="1"/>
</dbReference>
<dbReference type="PROSITE" id="PS50887">
    <property type="entry name" value="GGDEF"/>
    <property type="match status" value="1"/>
</dbReference>
<organism evidence="1 2">
    <name type="scientific">Eggerthella guodeyinii</name>
    <dbReference type="NCBI Taxonomy" id="2690837"/>
    <lineage>
        <taxon>Bacteria</taxon>
        <taxon>Bacillati</taxon>
        <taxon>Actinomycetota</taxon>
        <taxon>Coriobacteriia</taxon>
        <taxon>Eggerthellales</taxon>
        <taxon>Eggerthellaceae</taxon>
        <taxon>Eggerthella</taxon>
    </lineage>
</organism>
<dbReference type="GO" id="GO:0052621">
    <property type="term" value="F:diguanylate cyclase activity"/>
    <property type="evidence" value="ECO:0007669"/>
    <property type="project" value="TreeGrafter"/>
</dbReference>
<dbReference type="EMBL" id="CP063310">
    <property type="protein sequence ID" value="QOS69723.1"/>
    <property type="molecule type" value="Genomic_DNA"/>
</dbReference>
<dbReference type="PANTHER" id="PTHR45138:SF9">
    <property type="entry name" value="DIGUANYLATE CYCLASE DGCM-RELATED"/>
    <property type="match status" value="1"/>
</dbReference>
<dbReference type="InterPro" id="IPR043128">
    <property type="entry name" value="Rev_trsase/Diguanyl_cyclase"/>
</dbReference>
<dbReference type="Proteomes" id="UP000478463">
    <property type="component" value="Chromosome"/>
</dbReference>
<dbReference type="GO" id="GO:0043709">
    <property type="term" value="P:cell adhesion involved in single-species biofilm formation"/>
    <property type="evidence" value="ECO:0007669"/>
    <property type="project" value="TreeGrafter"/>
</dbReference>
<name>A0A6L7IR01_9ACTN</name>
<dbReference type="KEGG" id="egd:GS424_007785"/>
<dbReference type="InterPro" id="IPR000160">
    <property type="entry name" value="GGDEF_dom"/>
</dbReference>
<dbReference type="Pfam" id="PF00990">
    <property type="entry name" value="GGDEF"/>
    <property type="match status" value="1"/>
</dbReference>
<evidence type="ECO:0000313" key="2">
    <source>
        <dbReference type="Proteomes" id="UP000478463"/>
    </source>
</evidence>
<sequence>MEGKRAKRGLNRVDVQVCIIVAVVVALSFLCVYAFNYSVTYHEMIDTLKERSDSIEHYVEDALDKATFSGIDSAEDMDDESYRSMKKALEAVKEATGVRYLYTAKRTDDGSFVYVVDGLSSKSDDFREPGDPIEEEIVPDMERALGDEVVYPADIKDTGWGYVFVAYYPIHEGDEVIGVLGIEFDAQRQYETFRIVRLGTPAIAVAFCMLAIVIAFFAFRRVSNPWYRDMANTDYLTGLKNRNAFEVDVANWERSEGRACAGIVSADLDGLKGMNDTRGHAAGDELIKRAAAVLAEACADAGAVYRVGGDEFAACYFDLDEERAAAVAERIRAACARHRAQGLPLSMSVGWALRLPGERVEDLLLRADRRMYEEKQRARAGR</sequence>
<dbReference type="Gene3D" id="3.30.70.270">
    <property type="match status" value="1"/>
</dbReference>
<gene>
    <name evidence="1" type="ORF">GS424_007785</name>
</gene>
<dbReference type="NCBIfam" id="TIGR00254">
    <property type="entry name" value="GGDEF"/>
    <property type="match status" value="1"/>
</dbReference>
<dbReference type="CDD" id="cd01949">
    <property type="entry name" value="GGDEF"/>
    <property type="match status" value="1"/>
</dbReference>
<proteinExistence type="predicted"/>
<dbReference type="InterPro" id="IPR050469">
    <property type="entry name" value="Diguanylate_Cyclase"/>
</dbReference>
<dbReference type="GO" id="GO:0005886">
    <property type="term" value="C:plasma membrane"/>
    <property type="evidence" value="ECO:0007669"/>
    <property type="project" value="TreeGrafter"/>
</dbReference>
<dbReference type="AlphaFoldDB" id="A0A6L7IR01"/>
<evidence type="ECO:0000313" key="1">
    <source>
        <dbReference type="EMBL" id="QOS69723.1"/>
    </source>
</evidence>